<evidence type="ECO:0000313" key="1">
    <source>
        <dbReference type="EMBL" id="TDK29593.1"/>
    </source>
</evidence>
<gene>
    <name evidence="1" type="ORF">E2F50_22395</name>
</gene>
<protein>
    <submittedName>
        <fullName evidence="1">Uncharacterized protein</fullName>
    </submittedName>
</protein>
<dbReference type="EMBL" id="SMTL01000011">
    <property type="protein sequence ID" value="TDK29593.1"/>
    <property type="molecule type" value="Genomic_DNA"/>
</dbReference>
<organism evidence="1 2">
    <name type="scientific">Rhizobium deserti</name>
    <dbReference type="NCBI Taxonomy" id="2547961"/>
    <lineage>
        <taxon>Bacteria</taxon>
        <taxon>Pseudomonadati</taxon>
        <taxon>Pseudomonadota</taxon>
        <taxon>Alphaproteobacteria</taxon>
        <taxon>Hyphomicrobiales</taxon>
        <taxon>Rhizobiaceae</taxon>
        <taxon>Rhizobium/Agrobacterium group</taxon>
        <taxon>Rhizobium</taxon>
    </lineage>
</organism>
<reference evidence="1 2" key="1">
    <citation type="submission" date="2019-03" db="EMBL/GenBank/DDBJ databases">
        <title>Rhizobium sp. nov., an bacterium isolated from biocrust in Mu Us Desert.</title>
        <authorList>
            <person name="Lixiong L."/>
        </authorList>
    </citation>
    <scope>NUCLEOTIDE SEQUENCE [LARGE SCALE GENOMIC DNA]</scope>
    <source>
        <strain evidence="1 2">SPY-1</strain>
    </source>
</reference>
<dbReference type="Proteomes" id="UP000295238">
    <property type="component" value="Unassembled WGS sequence"/>
</dbReference>
<name>A0A4V3AN61_9HYPH</name>
<accession>A0A4V3AN61</accession>
<dbReference type="AlphaFoldDB" id="A0A4V3AN61"/>
<comment type="caution">
    <text evidence="1">The sequence shown here is derived from an EMBL/GenBank/DDBJ whole genome shotgun (WGS) entry which is preliminary data.</text>
</comment>
<sequence>MDNTPLARLMTDAPQLVPLYLARFRVEVDFKPAYADMEDRSVVEEAFEELTDLLKAGFFAWRYMEARAQAHVAVEWREGGFAVFGGGAGLHHNLLVVVLRMIVALHHTPLAAREELVAVLGDDADALPPPLHWSDAVAVIRLADFEGVGDESVVREQFDDFIIDAETVVPFGLDADCYGDRLVVRSGSSTAFGKRGFSKLEDRFLRVCATGGFQALALLDEGVHDAELFLRAGDAGLELVVDDYRGDVYGLVELANALTRGGNAKLTVEVE</sequence>
<dbReference type="RefSeq" id="WP_133318413.1">
    <property type="nucleotide sequence ID" value="NZ_SMTL01000011.1"/>
</dbReference>
<dbReference type="OrthoDB" id="8410269at2"/>
<keyword evidence="2" id="KW-1185">Reference proteome</keyword>
<evidence type="ECO:0000313" key="2">
    <source>
        <dbReference type="Proteomes" id="UP000295238"/>
    </source>
</evidence>
<proteinExistence type="predicted"/>